<protein>
    <submittedName>
        <fullName evidence="5">DNA-binding Lrp family transcriptional regulator</fullName>
    </submittedName>
</protein>
<dbReference type="InterPro" id="IPR036388">
    <property type="entry name" value="WH-like_DNA-bd_sf"/>
</dbReference>
<dbReference type="Pfam" id="PF00392">
    <property type="entry name" value="GntR"/>
    <property type="match status" value="1"/>
</dbReference>
<dbReference type="EMBL" id="JACCBY010000001">
    <property type="protein sequence ID" value="NYD89197.1"/>
    <property type="molecule type" value="Genomic_DNA"/>
</dbReference>
<accession>A0A7Y9FLQ9</accession>
<keyword evidence="2 5" id="KW-0238">DNA-binding</keyword>
<dbReference type="SMART" id="SM00345">
    <property type="entry name" value="HTH_GNTR"/>
    <property type="match status" value="1"/>
</dbReference>
<evidence type="ECO:0000256" key="3">
    <source>
        <dbReference type="ARBA" id="ARBA00023163"/>
    </source>
</evidence>
<evidence type="ECO:0000313" key="5">
    <source>
        <dbReference type="EMBL" id="NYD89197.1"/>
    </source>
</evidence>
<dbReference type="PANTHER" id="PTHR43537">
    <property type="entry name" value="TRANSCRIPTIONAL REGULATOR, GNTR FAMILY"/>
    <property type="match status" value="1"/>
</dbReference>
<reference evidence="5 6" key="2">
    <citation type="submission" date="2020-08" db="EMBL/GenBank/DDBJ databases">
        <title>The Agave Microbiome: Exploring the role of microbial communities in plant adaptations to desert environments.</title>
        <authorList>
            <person name="Partida-Martinez L.P."/>
        </authorList>
    </citation>
    <scope>NUCLEOTIDE SEQUENCE [LARGE SCALE GENOMIC DNA]</scope>
    <source>
        <strain evidence="5 6">AS2.3</strain>
    </source>
</reference>
<dbReference type="PROSITE" id="PS50949">
    <property type="entry name" value="HTH_GNTR"/>
    <property type="match status" value="1"/>
</dbReference>
<gene>
    <name evidence="5" type="ORF">HD841_000966</name>
</gene>
<evidence type="ECO:0000256" key="1">
    <source>
        <dbReference type="ARBA" id="ARBA00023015"/>
    </source>
</evidence>
<dbReference type="SUPFAM" id="SSF46785">
    <property type="entry name" value="Winged helix' DNA-binding domain"/>
    <property type="match status" value="1"/>
</dbReference>
<evidence type="ECO:0000256" key="2">
    <source>
        <dbReference type="ARBA" id="ARBA00023125"/>
    </source>
</evidence>
<dbReference type="Gene3D" id="1.10.10.10">
    <property type="entry name" value="Winged helix-like DNA-binding domain superfamily/Winged helix DNA-binding domain"/>
    <property type="match status" value="1"/>
</dbReference>
<feature type="domain" description="HTH gntR-type" evidence="4">
    <location>
        <begin position="4"/>
        <end position="72"/>
    </location>
</feature>
<proteinExistence type="predicted"/>
<keyword evidence="3" id="KW-0804">Transcription</keyword>
<name>A0A7Y9FLQ9_9SPHN</name>
<dbReference type="GO" id="GO:0003700">
    <property type="term" value="F:DNA-binding transcription factor activity"/>
    <property type="evidence" value="ECO:0007669"/>
    <property type="project" value="InterPro"/>
</dbReference>
<comment type="caution">
    <text evidence="5">The sequence shown here is derived from an EMBL/GenBank/DDBJ whole genome shotgun (WGS) entry which is preliminary data.</text>
</comment>
<dbReference type="InterPro" id="IPR000524">
    <property type="entry name" value="Tscrpt_reg_HTH_GntR"/>
</dbReference>
<evidence type="ECO:0000259" key="4">
    <source>
        <dbReference type="PROSITE" id="PS50949"/>
    </source>
</evidence>
<organism evidence="5 6">
    <name type="scientific">Sphingomonas melonis</name>
    <dbReference type="NCBI Taxonomy" id="152682"/>
    <lineage>
        <taxon>Bacteria</taxon>
        <taxon>Pseudomonadati</taxon>
        <taxon>Pseudomonadota</taxon>
        <taxon>Alphaproteobacteria</taxon>
        <taxon>Sphingomonadales</taxon>
        <taxon>Sphingomonadaceae</taxon>
        <taxon>Sphingomonas</taxon>
    </lineage>
</organism>
<dbReference type="RefSeq" id="WP_179507691.1">
    <property type="nucleotide sequence ID" value="NZ_JACCBY010000001.1"/>
</dbReference>
<dbReference type="InterPro" id="IPR036390">
    <property type="entry name" value="WH_DNA-bd_sf"/>
</dbReference>
<dbReference type="GO" id="GO:0003677">
    <property type="term" value="F:DNA binding"/>
    <property type="evidence" value="ECO:0007669"/>
    <property type="project" value="UniProtKB-KW"/>
</dbReference>
<dbReference type="Proteomes" id="UP000517753">
    <property type="component" value="Unassembled WGS sequence"/>
</dbReference>
<dbReference type="PANTHER" id="PTHR43537:SF5">
    <property type="entry name" value="UXU OPERON TRANSCRIPTIONAL REGULATOR"/>
    <property type="match status" value="1"/>
</dbReference>
<keyword evidence="1" id="KW-0805">Transcription regulation</keyword>
<evidence type="ECO:0000313" key="6">
    <source>
        <dbReference type="Proteomes" id="UP000517753"/>
    </source>
</evidence>
<keyword evidence="6" id="KW-1185">Reference proteome</keyword>
<dbReference type="AlphaFoldDB" id="A0A7Y9FLQ9"/>
<sequence>MSKPSAVTRVRSHLLVELRGAARRPGSLISVPDLAREMRMSHTPVREALERLAGEGLVAAQPSRRGFKVPRLGGGSLAGLYELEGILVEAAIRYRAGPPDDVPPACPADEGRDALERVEATLGIPFAGCANRSLVQNFVRTSNMLAPYRRFEPDVLPSWRMEIEGLRMAFTSRSGASKALRSFTRRRVAAASAICDAVERACPMPEDN</sequence>
<reference evidence="5 6" key="1">
    <citation type="submission" date="2020-07" db="EMBL/GenBank/DDBJ databases">
        <authorList>
            <person name="Partida-Martinez L."/>
            <person name="Huntemann M."/>
            <person name="Clum A."/>
            <person name="Wang J."/>
            <person name="Palaniappan K."/>
            <person name="Ritter S."/>
            <person name="Chen I.-M."/>
            <person name="Stamatis D."/>
            <person name="Reddy T."/>
            <person name="O'Malley R."/>
            <person name="Daum C."/>
            <person name="Shapiro N."/>
            <person name="Ivanova N."/>
            <person name="Kyrpides N."/>
            <person name="Woyke T."/>
        </authorList>
    </citation>
    <scope>NUCLEOTIDE SEQUENCE [LARGE SCALE GENOMIC DNA]</scope>
    <source>
        <strain evidence="5 6">AS2.3</strain>
    </source>
</reference>